<dbReference type="EMBL" id="AHIV02005691">
    <property type="protein sequence ID" value="RQX66448.1"/>
    <property type="molecule type" value="Genomic_DNA"/>
</dbReference>
<comment type="caution">
    <text evidence="9">The sequence shown here is derived from an EMBL/GenBank/DDBJ whole genome shotgun (WGS) entry which is preliminary data.</text>
</comment>
<gene>
    <name evidence="9" type="ORF">TGCAST_390980</name>
</gene>
<dbReference type="InterPro" id="IPR050055">
    <property type="entry name" value="EF-Tu_GTPase"/>
</dbReference>
<reference evidence="9 10" key="1">
    <citation type="submission" date="2017-10" db="EMBL/GenBank/DDBJ databases">
        <authorList>
            <person name="Sibley D."/>
            <person name="Venepally P."/>
            <person name="Karamycheva S."/>
            <person name="Hadjithomas M."/>
            <person name="Khan A."/>
            <person name="Brunk B."/>
            <person name="Roos D."/>
            <person name="Caler E."/>
            <person name="Lorenzi H."/>
        </authorList>
    </citation>
    <scope>NUCLEOTIDE SEQUENCE [LARGE SCALE GENOMIC DNA]</scope>
    <source>
        <strain evidence="9 10">CAST</strain>
    </source>
</reference>
<dbReference type="InterPro" id="IPR033720">
    <property type="entry name" value="EFTU_2"/>
</dbReference>
<dbReference type="PROSITE" id="PS51722">
    <property type="entry name" value="G_TR_2"/>
    <property type="match status" value="1"/>
</dbReference>
<dbReference type="Gene3D" id="2.40.30.10">
    <property type="entry name" value="Translation factors"/>
    <property type="match status" value="1"/>
</dbReference>
<dbReference type="AlphaFoldDB" id="A0A425HLC7"/>
<dbReference type="Pfam" id="PF03144">
    <property type="entry name" value="GTP_EFTU_D2"/>
    <property type="match status" value="1"/>
</dbReference>
<dbReference type="GO" id="GO:0003746">
    <property type="term" value="F:translation elongation factor activity"/>
    <property type="evidence" value="ECO:0007669"/>
    <property type="project" value="UniProtKB-KW"/>
</dbReference>
<dbReference type="PANTHER" id="PTHR43721">
    <property type="entry name" value="ELONGATION FACTOR TU-RELATED"/>
    <property type="match status" value="1"/>
</dbReference>
<dbReference type="InterPro" id="IPR027417">
    <property type="entry name" value="P-loop_NTPase"/>
</dbReference>
<evidence type="ECO:0000313" key="9">
    <source>
        <dbReference type="EMBL" id="RQX66448.1"/>
    </source>
</evidence>
<dbReference type="CDD" id="cd03697">
    <property type="entry name" value="EFTU_II"/>
    <property type="match status" value="1"/>
</dbReference>
<dbReference type="GO" id="GO:0003924">
    <property type="term" value="F:GTPase activity"/>
    <property type="evidence" value="ECO:0007669"/>
    <property type="project" value="InterPro"/>
</dbReference>
<dbReference type="SUPFAM" id="SSF52540">
    <property type="entry name" value="P-loop containing nucleoside triphosphate hydrolases"/>
    <property type="match status" value="1"/>
</dbReference>
<evidence type="ECO:0000256" key="2">
    <source>
        <dbReference type="ARBA" id="ARBA00022741"/>
    </source>
</evidence>
<feature type="non-terminal residue" evidence="9">
    <location>
        <position position="1"/>
    </location>
</feature>
<evidence type="ECO:0000256" key="6">
    <source>
        <dbReference type="ARBA" id="ARBA00023134"/>
    </source>
</evidence>
<dbReference type="GO" id="GO:0005525">
    <property type="term" value="F:GTP binding"/>
    <property type="evidence" value="ECO:0007669"/>
    <property type="project" value="UniProtKB-KW"/>
</dbReference>
<comment type="subcellular location">
    <subcellularLocation>
        <location evidence="1">Plastid</location>
        <location evidence="1">Apicoplast</location>
    </subcellularLocation>
</comment>
<keyword evidence="5" id="KW-0648">Protein biosynthesis</keyword>
<dbReference type="PANTHER" id="PTHR43721:SF22">
    <property type="entry name" value="ELONGATION FACTOR TU, MITOCHONDRIAL"/>
    <property type="match status" value="1"/>
</dbReference>
<dbReference type="Proteomes" id="UP000284452">
    <property type="component" value="Unassembled WGS sequence"/>
</dbReference>
<keyword evidence="6" id="KW-0342">GTP-binding</keyword>
<feature type="non-terminal residue" evidence="9">
    <location>
        <position position="226"/>
    </location>
</feature>
<evidence type="ECO:0000256" key="3">
    <source>
        <dbReference type="ARBA" id="ARBA00022768"/>
    </source>
</evidence>
<dbReference type="InterPro" id="IPR009000">
    <property type="entry name" value="Transl_B-barrel_sf"/>
</dbReference>
<evidence type="ECO:0000313" key="10">
    <source>
        <dbReference type="Proteomes" id="UP000284452"/>
    </source>
</evidence>
<evidence type="ECO:0000259" key="8">
    <source>
        <dbReference type="PROSITE" id="PS51722"/>
    </source>
</evidence>
<keyword evidence="4" id="KW-0933">Apicoplast</keyword>
<evidence type="ECO:0000256" key="5">
    <source>
        <dbReference type="ARBA" id="ARBA00022917"/>
    </source>
</evidence>
<dbReference type="Gene3D" id="3.40.50.300">
    <property type="entry name" value="P-loop containing nucleotide triphosphate hydrolases"/>
    <property type="match status" value="1"/>
</dbReference>
<dbReference type="VEuPathDB" id="ToxoDB:TGCAST_390980"/>
<dbReference type="PRINTS" id="PR00315">
    <property type="entry name" value="ELONGATNFCT"/>
</dbReference>
<keyword evidence="2" id="KW-0547">Nucleotide-binding</keyword>
<organism evidence="9 10">
    <name type="scientific">Toxoplasma gondii CAST</name>
    <dbReference type="NCBI Taxonomy" id="943122"/>
    <lineage>
        <taxon>Eukaryota</taxon>
        <taxon>Sar</taxon>
        <taxon>Alveolata</taxon>
        <taxon>Apicomplexa</taxon>
        <taxon>Conoidasida</taxon>
        <taxon>Coccidia</taxon>
        <taxon>Eucoccidiorida</taxon>
        <taxon>Eimeriorina</taxon>
        <taxon>Sarcocystidae</taxon>
        <taxon>Toxoplasma</taxon>
    </lineage>
</organism>
<dbReference type="FunFam" id="2.40.30.10:FF:000001">
    <property type="entry name" value="Elongation factor Tu"/>
    <property type="match status" value="1"/>
</dbReference>
<dbReference type="SUPFAM" id="SSF50447">
    <property type="entry name" value="Translation proteins"/>
    <property type="match status" value="1"/>
</dbReference>
<evidence type="ECO:0000256" key="7">
    <source>
        <dbReference type="ARBA" id="ARBA00071511"/>
    </source>
</evidence>
<evidence type="ECO:0000256" key="4">
    <source>
        <dbReference type="ARBA" id="ARBA00022887"/>
    </source>
</evidence>
<dbReference type="Pfam" id="PF00009">
    <property type="entry name" value="GTP_EFTU"/>
    <property type="match status" value="1"/>
</dbReference>
<name>A0A425HLC7_TOXGO</name>
<dbReference type="InterPro" id="IPR004161">
    <property type="entry name" value="EFTu-like_2"/>
</dbReference>
<dbReference type="InterPro" id="IPR000795">
    <property type="entry name" value="T_Tr_GTP-bd_dom"/>
</dbReference>
<accession>A0A425HLC7</accession>
<keyword evidence="3 9" id="KW-0251">Elongation factor</keyword>
<sequence length="226" mass="24921">DYIKNMITGAAQMDGAILVVSAVDGPMPQTKEHLLLAKQIGISNIIVFLNKIDLIDDNEILELVELETRELLDKYNFSSDTPIITGSALKALDNNLTSNIWVDKIYELLTALDSYIPLPKRDLDKPFLLAIEDIFSITGRGTVVTGKIERGSIKLGDTVTMLGFNISKNVVVIGLEMFQKTLEIGEAGDNVGILLRGIQKTEVKRGMILSKPLTMTLHSIFQADVY</sequence>
<protein>
    <recommendedName>
        <fullName evidence="7">Elongation factor Tu, apicoplast</fullName>
    </recommendedName>
</protein>
<keyword evidence="4" id="KW-0934">Plastid</keyword>
<dbReference type="GO" id="GO:0020011">
    <property type="term" value="C:apicoplast"/>
    <property type="evidence" value="ECO:0007669"/>
    <property type="project" value="UniProtKB-SubCell"/>
</dbReference>
<feature type="domain" description="Tr-type G" evidence="8">
    <location>
        <begin position="1"/>
        <end position="120"/>
    </location>
</feature>
<evidence type="ECO:0000256" key="1">
    <source>
        <dbReference type="ARBA" id="ARBA00004467"/>
    </source>
</evidence>
<proteinExistence type="predicted"/>